<evidence type="ECO:0000313" key="2">
    <source>
        <dbReference type="EMBL" id="POR38268.1"/>
    </source>
</evidence>
<reference evidence="2 3" key="1">
    <citation type="submission" date="2018-01" db="EMBL/GenBank/DDBJ databases">
        <title>Harnessing the power of phylogenomics to disentangle the directionality and signatures of interkingdom host jumping in the parasitic fungal genus Tolypocladium.</title>
        <authorList>
            <person name="Quandt C.A."/>
            <person name="Patterson W."/>
            <person name="Spatafora J.W."/>
        </authorList>
    </citation>
    <scope>NUCLEOTIDE SEQUENCE [LARGE SCALE GENOMIC DNA]</scope>
    <source>
        <strain evidence="2 3">NRBC 100945</strain>
    </source>
</reference>
<dbReference type="PANTHER" id="PTHR33657">
    <property type="entry name" value="DOMAIN PROTEIN, PUTATIVE (AFU_ORTHOLOGUE AFUA_5G00600)-RELATED"/>
    <property type="match status" value="1"/>
</dbReference>
<comment type="caution">
    <text evidence="2">The sequence shown here is derived from an EMBL/GenBank/DDBJ whole genome shotgun (WGS) entry which is preliminary data.</text>
</comment>
<dbReference type="AlphaFoldDB" id="A0A2S4L775"/>
<evidence type="ECO:0000256" key="1">
    <source>
        <dbReference type="SAM" id="SignalP"/>
    </source>
</evidence>
<dbReference type="Pfam" id="PF05630">
    <property type="entry name" value="NPP1"/>
    <property type="match status" value="1"/>
</dbReference>
<gene>
    <name evidence="2" type="ORF">TPAR_01542</name>
</gene>
<dbReference type="OrthoDB" id="89086at2759"/>
<dbReference type="STRING" id="94208.A0A2S4L775"/>
<organism evidence="2 3">
    <name type="scientific">Tolypocladium paradoxum</name>
    <dbReference type="NCBI Taxonomy" id="94208"/>
    <lineage>
        <taxon>Eukaryota</taxon>
        <taxon>Fungi</taxon>
        <taxon>Dikarya</taxon>
        <taxon>Ascomycota</taxon>
        <taxon>Pezizomycotina</taxon>
        <taxon>Sordariomycetes</taxon>
        <taxon>Hypocreomycetidae</taxon>
        <taxon>Hypocreales</taxon>
        <taxon>Ophiocordycipitaceae</taxon>
        <taxon>Tolypocladium</taxon>
    </lineage>
</organism>
<dbReference type="EMBL" id="PKSG01000155">
    <property type="protein sequence ID" value="POR38268.1"/>
    <property type="molecule type" value="Genomic_DNA"/>
</dbReference>
<feature type="signal peptide" evidence="1">
    <location>
        <begin position="1"/>
        <end position="21"/>
    </location>
</feature>
<keyword evidence="3" id="KW-1185">Reference proteome</keyword>
<proteinExistence type="predicted"/>
<keyword evidence="1" id="KW-0732">Signal</keyword>
<evidence type="ECO:0000313" key="3">
    <source>
        <dbReference type="Proteomes" id="UP000237481"/>
    </source>
</evidence>
<protein>
    <submittedName>
        <fullName evidence="2">FG-GAP repeat domain containing protein</fullName>
    </submittedName>
</protein>
<name>A0A2S4L775_9HYPO</name>
<accession>A0A2S4L775</accession>
<dbReference type="Proteomes" id="UP000237481">
    <property type="component" value="Unassembled WGS sequence"/>
</dbReference>
<dbReference type="PANTHER" id="PTHR33657:SF6">
    <property type="entry name" value="SECRETED PROTEIN"/>
    <property type="match status" value="1"/>
</dbReference>
<sequence>MRFFLALVVAMSVAALPAPLAAPPNATQVVVPETLHQVGTARIALGTHAARGVCIDAGFDKHPPHELPKKATADDLVWQPALDFDTDSCYNVPAIGPDGHVDRGRSRHETNTEGCRTEYDLNHSNVYSRRRCNNGWCGYVYDYFFEKDIGDSLCIGHQYDWEHIVVWTKDGVPRMAAVSAHGRYHARLWEDIPKEGTHVKAVYNKDGKIGTHYFRWSMGPGDEPPENHKHVWWRTENLISWEGYPTLALRERLAAYDFGDAQMAIRDDTLAWNLERSVRRIREQVPDFKFDFDNDGSPGAPRWTDVDV</sequence>
<dbReference type="InterPro" id="IPR008701">
    <property type="entry name" value="NPP1"/>
</dbReference>
<feature type="chain" id="PRO_5015665512" evidence="1">
    <location>
        <begin position="22"/>
        <end position="308"/>
    </location>
</feature>